<feature type="non-terminal residue" evidence="2">
    <location>
        <position position="271"/>
    </location>
</feature>
<dbReference type="CDD" id="cd00096">
    <property type="entry name" value="Ig"/>
    <property type="match status" value="1"/>
</dbReference>
<dbReference type="SUPFAM" id="SSF48726">
    <property type="entry name" value="Immunoglobulin"/>
    <property type="match status" value="1"/>
</dbReference>
<dbReference type="InterPro" id="IPR036179">
    <property type="entry name" value="Ig-like_dom_sf"/>
</dbReference>
<dbReference type="InterPro" id="IPR013783">
    <property type="entry name" value="Ig-like_fold"/>
</dbReference>
<gene>
    <name evidence="2" type="ORF">METZ01_LOCUS415972</name>
</gene>
<dbReference type="AlphaFoldDB" id="A0A382WY06"/>
<reference evidence="2" key="1">
    <citation type="submission" date="2018-05" db="EMBL/GenBank/DDBJ databases">
        <authorList>
            <person name="Lanie J.A."/>
            <person name="Ng W.-L."/>
            <person name="Kazmierczak K.M."/>
            <person name="Andrzejewski T.M."/>
            <person name="Davidsen T.M."/>
            <person name="Wayne K.J."/>
            <person name="Tettelin H."/>
            <person name="Glass J.I."/>
            <person name="Rusch D."/>
            <person name="Podicherti R."/>
            <person name="Tsui H.-C.T."/>
            <person name="Winkler M.E."/>
        </authorList>
    </citation>
    <scope>NUCLEOTIDE SEQUENCE</scope>
</reference>
<organism evidence="2">
    <name type="scientific">marine metagenome</name>
    <dbReference type="NCBI Taxonomy" id="408172"/>
    <lineage>
        <taxon>unclassified sequences</taxon>
        <taxon>metagenomes</taxon>
        <taxon>ecological metagenomes</taxon>
    </lineage>
</organism>
<feature type="domain" description="Immunoglobulin I-set" evidence="1">
    <location>
        <begin position="105"/>
        <end position="165"/>
    </location>
</feature>
<evidence type="ECO:0000259" key="1">
    <source>
        <dbReference type="Pfam" id="PF07679"/>
    </source>
</evidence>
<dbReference type="Pfam" id="PF07679">
    <property type="entry name" value="I-set"/>
    <property type="match status" value="1"/>
</dbReference>
<dbReference type="EMBL" id="UINC01163036">
    <property type="protein sequence ID" value="SVD63118.1"/>
    <property type="molecule type" value="Genomic_DNA"/>
</dbReference>
<dbReference type="Gene3D" id="2.60.40.10">
    <property type="entry name" value="Immunoglobulins"/>
    <property type="match status" value="1"/>
</dbReference>
<name>A0A382WY06_9ZZZZ</name>
<sequence length="271" mass="31335">MEGPAYLEFHHKSLGEFTWRSPLQFSLDDKFDDLEWLDYSTDEPDWFRGVVEIPVGEHKVRWVVENNFTNTDNVIIDLVEFSLVEEGEPEIYLEPEARETEAPGFAFFEVEARGYPFPTYQWFRDGEPLEGEIARVLWLDNLWEDDSGEITVVVSNELGEEESQVADLIVTEILDDELADAIDLENGRVINMGFEEERKWSRSTSKSSDGEDSARGYVPSNEWGFQTFAVRFEGPGYLTFKWRLESSLAHIEDSLSCFLDDEYSDPVAFLY</sequence>
<dbReference type="InterPro" id="IPR013098">
    <property type="entry name" value="Ig_I-set"/>
</dbReference>
<evidence type="ECO:0000313" key="2">
    <source>
        <dbReference type="EMBL" id="SVD63118.1"/>
    </source>
</evidence>
<proteinExistence type="predicted"/>
<accession>A0A382WY06</accession>
<protein>
    <recommendedName>
        <fullName evidence="1">Immunoglobulin I-set domain-containing protein</fullName>
    </recommendedName>
</protein>